<feature type="domain" description="Pyridoxine 5'-phosphate oxidase dimerisation C-terminal" evidence="8">
    <location>
        <begin position="159"/>
        <end position="201"/>
    </location>
</feature>
<evidence type="ECO:0000256" key="2">
    <source>
        <dbReference type="ARBA" id="ARBA00022630"/>
    </source>
</evidence>
<dbReference type="PANTHER" id="PTHR10851:SF0">
    <property type="entry name" value="PYRIDOXINE-5'-PHOSPHATE OXIDASE"/>
    <property type="match status" value="1"/>
</dbReference>
<feature type="binding site" evidence="6">
    <location>
        <position position="172"/>
    </location>
    <ligand>
        <name>FMN</name>
        <dbReference type="ChEBI" id="CHEBI:58210"/>
    </ligand>
</feature>
<dbReference type="EMBL" id="JAOWKZ010000003">
    <property type="protein sequence ID" value="MCV2873174.1"/>
    <property type="molecule type" value="Genomic_DNA"/>
</dbReference>
<name>A0ABT2ZPV4_9RHOB</name>
<comment type="pathway">
    <text evidence="6">Cofactor metabolism; pyridoxal 5'-phosphate salvage; pyridoxal 5'-phosphate from pyridoxamine 5'-phosphate: step 1/1.</text>
</comment>
<accession>A0ABT2ZPV4</accession>
<evidence type="ECO:0000313" key="10">
    <source>
        <dbReference type="Proteomes" id="UP001652564"/>
    </source>
</evidence>
<dbReference type="Gene3D" id="2.30.110.10">
    <property type="entry name" value="Electron Transport, Fmn-binding Protein, Chain A"/>
    <property type="match status" value="1"/>
</dbReference>
<dbReference type="PROSITE" id="PS01064">
    <property type="entry name" value="PYRIDOX_OXIDASE"/>
    <property type="match status" value="1"/>
</dbReference>
<keyword evidence="5 6" id="KW-0664">Pyridoxine biosynthesis</keyword>
<evidence type="ECO:0000256" key="3">
    <source>
        <dbReference type="ARBA" id="ARBA00022643"/>
    </source>
</evidence>
<feature type="binding site" evidence="6">
    <location>
        <position position="71"/>
    </location>
    <ligand>
        <name>FMN</name>
        <dbReference type="ChEBI" id="CHEBI:58210"/>
    </ligand>
</feature>
<keyword evidence="10" id="KW-1185">Reference proteome</keyword>
<comment type="catalytic activity">
    <reaction evidence="6">
        <text>pyridoxine 5'-phosphate + O2 = pyridoxal 5'-phosphate + H2O2</text>
        <dbReference type="Rhea" id="RHEA:15149"/>
        <dbReference type="ChEBI" id="CHEBI:15379"/>
        <dbReference type="ChEBI" id="CHEBI:16240"/>
        <dbReference type="ChEBI" id="CHEBI:58589"/>
        <dbReference type="ChEBI" id="CHEBI:597326"/>
        <dbReference type="EC" id="1.4.3.5"/>
    </reaction>
</comment>
<feature type="domain" description="Pyridoxamine 5'-phosphate oxidase N-terminal" evidence="7">
    <location>
        <begin position="29"/>
        <end position="147"/>
    </location>
</feature>
<dbReference type="EC" id="1.4.3.5" evidence="6"/>
<dbReference type="SUPFAM" id="SSF50475">
    <property type="entry name" value="FMN-binding split barrel"/>
    <property type="match status" value="1"/>
</dbReference>
<dbReference type="InterPro" id="IPR019740">
    <property type="entry name" value="Pyridox_Oxase_CS"/>
</dbReference>
<comment type="pathway">
    <text evidence="6">Cofactor metabolism; pyridoxal 5'-phosphate salvage; pyridoxal 5'-phosphate from pyridoxine 5'-phosphate: step 1/1.</text>
</comment>
<dbReference type="InterPro" id="IPR012349">
    <property type="entry name" value="Split_barrel_FMN-bd"/>
</dbReference>
<dbReference type="PIRSF" id="PIRSF000190">
    <property type="entry name" value="Pyd_amn-ph_oxd"/>
    <property type="match status" value="1"/>
</dbReference>
<comment type="subunit">
    <text evidence="6">Homodimer.</text>
</comment>
<dbReference type="GO" id="GO:0004733">
    <property type="term" value="F:pyridoxamine phosphate oxidase activity"/>
    <property type="evidence" value="ECO:0007669"/>
    <property type="project" value="UniProtKB-EC"/>
</dbReference>
<dbReference type="PANTHER" id="PTHR10851">
    <property type="entry name" value="PYRIDOXINE-5-PHOSPHATE OXIDASE"/>
    <property type="match status" value="1"/>
</dbReference>
<dbReference type="InterPro" id="IPR011576">
    <property type="entry name" value="Pyridox_Oxase_N"/>
</dbReference>
<feature type="binding site" evidence="6">
    <location>
        <begin position="49"/>
        <end position="54"/>
    </location>
    <ligand>
        <name>FMN</name>
        <dbReference type="ChEBI" id="CHEBI:58210"/>
    </ligand>
</feature>
<reference evidence="9 10" key="1">
    <citation type="submission" date="2022-10" db="EMBL/GenBank/DDBJ databases">
        <title>Defluviimonas sp. nov., isolated from ocean surface sediments.</title>
        <authorList>
            <person name="He W."/>
            <person name="Wang L."/>
            <person name="Zhang D.-F."/>
        </authorList>
    </citation>
    <scope>NUCLEOTIDE SEQUENCE [LARGE SCALE GENOMIC DNA]</scope>
    <source>
        <strain evidence="9 10">WL0050</strain>
    </source>
</reference>
<feature type="binding site" evidence="6">
    <location>
        <begin position="178"/>
        <end position="180"/>
    </location>
    <ligand>
        <name>substrate</name>
    </ligand>
</feature>
<evidence type="ECO:0000313" key="9">
    <source>
        <dbReference type="EMBL" id="MCV2873174.1"/>
    </source>
</evidence>
<keyword evidence="2 6" id="KW-0285">Flavoprotein</keyword>
<dbReference type="NCBIfam" id="TIGR00558">
    <property type="entry name" value="pdxH"/>
    <property type="match status" value="1"/>
</dbReference>
<evidence type="ECO:0000256" key="5">
    <source>
        <dbReference type="ARBA" id="ARBA00023096"/>
    </source>
</evidence>
<feature type="binding site" evidence="6">
    <location>
        <position position="182"/>
    </location>
    <ligand>
        <name>FMN</name>
        <dbReference type="ChEBI" id="CHEBI:58210"/>
    </ligand>
</feature>
<dbReference type="HAMAP" id="MF_01629">
    <property type="entry name" value="PdxH"/>
    <property type="match status" value="1"/>
</dbReference>
<dbReference type="NCBIfam" id="NF004231">
    <property type="entry name" value="PRK05679.1"/>
    <property type="match status" value="1"/>
</dbReference>
<organism evidence="9 10">
    <name type="scientific">Albidovulum litorale</name>
    <dbReference type="NCBI Taxonomy" id="2984134"/>
    <lineage>
        <taxon>Bacteria</taxon>
        <taxon>Pseudomonadati</taxon>
        <taxon>Pseudomonadota</taxon>
        <taxon>Alphaproteobacteria</taxon>
        <taxon>Rhodobacterales</taxon>
        <taxon>Paracoccaceae</taxon>
        <taxon>Albidovulum</taxon>
    </lineage>
</organism>
<comment type="function">
    <text evidence="6">Catalyzes the oxidation of either pyridoxine 5'-phosphate (PNP) or pyridoxamine 5'-phosphate (PMP) into pyridoxal 5'-phosphate (PLP).</text>
</comment>
<feature type="binding site" evidence="6">
    <location>
        <position position="54"/>
    </location>
    <ligand>
        <name>substrate</name>
    </ligand>
</feature>
<comment type="catalytic activity">
    <reaction evidence="6">
        <text>pyridoxamine 5'-phosphate + O2 + H2O = pyridoxal 5'-phosphate + H2O2 + NH4(+)</text>
        <dbReference type="Rhea" id="RHEA:15817"/>
        <dbReference type="ChEBI" id="CHEBI:15377"/>
        <dbReference type="ChEBI" id="CHEBI:15379"/>
        <dbReference type="ChEBI" id="CHEBI:16240"/>
        <dbReference type="ChEBI" id="CHEBI:28938"/>
        <dbReference type="ChEBI" id="CHEBI:58451"/>
        <dbReference type="ChEBI" id="CHEBI:597326"/>
        <dbReference type="EC" id="1.4.3.5"/>
    </reaction>
</comment>
<evidence type="ECO:0000259" key="7">
    <source>
        <dbReference type="Pfam" id="PF01243"/>
    </source>
</evidence>
<comment type="caution">
    <text evidence="6">Lacks conserved residue(s) required for the propagation of feature annotation.</text>
</comment>
<protein>
    <recommendedName>
        <fullName evidence="6">Pyridoxine/pyridoxamine 5'-phosphate oxidase</fullName>
        <ecNumber evidence="6">1.4.3.5</ecNumber>
    </recommendedName>
    <alternativeName>
        <fullName evidence="6">PNP/PMP oxidase</fullName>
        <shortName evidence="6">PNPOx</shortName>
    </alternativeName>
    <alternativeName>
        <fullName evidence="6">Pyridoxal 5'-phosphate synthase</fullName>
    </alternativeName>
</protein>
<dbReference type="Pfam" id="PF01243">
    <property type="entry name" value="PNPOx_N"/>
    <property type="match status" value="1"/>
</dbReference>
<feature type="binding site" evidence="6">
    <location>
        <position position="111"/>
    </location>
    <ligand>
        <name>substrate</name>
    </ligand>
</feature>
<feature type="binding site" evidence="6">
    <location>
        <begin position="128"/>
        <end position="129"/>
    </location>
    <ligand>
        <name>FMN</name>
        <dbReference type="ChEBI" id="CHEBI:58210"/>
    </ligand>
</feature>
<feature type="binding site" evidence="6">
    <location>
        <begin position="64"/>
        <end position="65"/>
    </location>
    <ligand>
        <name>FMN</name>
        <dbReference type="ChEBI" id="CHEBI:58210"/>
    </ligand>
</feature>
<dbReference type="InterPro" id="IPR000659">
    <property type="entry name" value="Pyridox_Oxase"/>
</dbReference>
<comment type="cofactor">
    <cofactor evidence="6">
        <name>FMN</name>
        <dbReference type="ChEBI" id="CHEBI:58210"/>
    </cofactor>
    <text evidence="6">Binds 1 FMN per subunit.</text>
</comment>
<proteinExistence type="inferred from homology"/>
<gene>
    <name evidence="6 9" type="primary">pdxH</name>
    <name evidence="9" type="ORF">OEZ71_12805</name>
</gene>
<dbReference type="Pfam" id="PF10590">
    <property type="entry name" value="PNP_phzG_C"/>
    <property type="match status" value="1"/>
</dbReference>
<evidence type="ECO:0000256" key="4">
    <source>
        <dbReference type="ARBA" id="ARBA00023002"/>
    </source>
</evidence>
<evidence type="ECO:0000259" key="8">
    <source>
        <dbReference type="Pfam" id="PF10590"/>
    </source>
</evidence>
<comment type="similarity">
    <text evidence="1 6">Belongs to the pyridoxamine 5'-phosphate oxidase family.</text>
</comment>
<evidence type="ECO:0000256" key="6">
    <source>
        <dbReference type="HAMAP-Rule" id="MF_01629"/>
    </source>
</evidence>
<comment type="caution">
    <text evidence="9">The sequence shown here is derived from an EMBL/GenBank/DDBJ whole genome shotgun (WGS) entry which is preliminary data.</text>
</comment>
<dbReference type="InterPro" id="IPR019576">
    <property type="entry name" value="Pyridoxamine_oxidase_dimer_C"/>
</dbReference>
<sequence length="201" mass="22433">MGDRTGIFVGDDPFAIARAWLAEAEPAEPNDPNAIALATVDEDGFPNARMVLLKEIEADAFLFYTNYGSAKGREIAATGKAAFVMHWKSLRRQIRVRGVTSREEGPQADAYYASRSLQSRLGAWASHQSEPLASRGALLAEVARVTASKGMSPQRPPFWGGIRLRPLEIEFWADGAFRLHDRFRWSRDTLDDGWDVERLNP</sequence>
<dbReference type="RefSeq" id="WP_263740867.1">
    <property type="nucleotide sequence ID" value="NZ_JAOWKZ010000003.1"/>
</dbReference>
<dbReference type="Proteomes" id="UP001652564">
    <property type="component" value="Unassembled WGS sequence"/>
</dbReference>
<feature type="binding site" evidence="6">
    <location>
        <position position="115"/>
    </location>
    <ligand>
        <name>substrate</name>
    </ligand>
</feature>
<feature type="binding site" evidence="6">
    <location>
        <position position="93"/>
    </location>
    <ligand>
        <name>FMN</name>
        <dbReference type="ChEBI" id="CHEBI:58210"/>
    </ligand>
</feature>
<keyword evidence="3 6" id="KW-0288">FMN</keyword>
<keyword evidence="4 6" id="KW-0560">Oxidoreductase</keyword>
<feature type="binding site" evidence="6">
    <location>
        <position position="119"/>
    </location>
    <ligand>
        <name>substrate</name>
    </ligand>
</feature>
<evidence type="ECO:0000256" key="1">
    <source>
        <dbReference type="ARBA" id="ARBA00007301"/>
    </source>
</evidence>